<dbReference type="GO" id="GO:0003723">
    <property type="term" value="F:RNA binding"/>
    <property type="evidence" value="ECO:0007669"/>
    <property type="project" value="InterPro"/>
</dbReference>
<dbReference type="Gene3D" id="3.30.200.20">
    <property type="entry name" value="Phosphorylase Kinase, domain 1"/>
    <property type="match status" value="1"/>
</dbReference>
<evidence type="ECO:0000313" key="2">
    <source>
        <dbReference type="Proteomes" id="UP000722459"/>
    </source>
</evidence>
<dbReference type="AlphaFoldDB" id="A0A8T5GFX3"/>
<dbReference type="GO" id="GO:0008168">
    <property type="term" value="F:methyltransferase activity"/>
    <property type="evidence" value="ECO:0007669"/>
    <property type="project" value="InterPro"/>
</dbReference>
<sequence>MIEMFPGVYVSERKLYTKALVHGRVYGEKIIKDGKEEYRQWNPFKSKYCAAL</sequence>
<dbReference type="EMBL" id="JABJNZ010000034">
    <property type="protein sequence ID" value="MBT4870426.1"/>
    <property type="molecule type" value="Genomic_DNA"/>
</dbReference>
<name>A0A8T5GFX3_9ARCH</name>
<feature type="non-terminal residue" evidence="1">
    <location>
        <position position="52"/>
    </location>
</feature>
<accession>A0A8T5GFX3</accession>
<dbReference type="Pfam" id="PF01269">
    <property type="entry name" value="Fibrillarin"/>
    <property type="match status" value="1"/>
</dbReference>
<gene>
    <name evidence="1" type="ORF">HON47_02540</name>
</gene>
<protein>
    <submittedName>
        <fullName evidence="1">Fibrillarin-like rRNA/tRNA 2'-O-methyltransferase</fullName>
    </submittedName>
</protein>
<dbReference type="GO" id="GO:0006364">
    <property type="term" value="P:rRNA processing"/>
    <property type="evidence" value="ECO:0007669"/>
    <property type="project" value="InterPro"/>
</dbReference>
<comment type="caution">
    <text evidence="1">The sequence shown here is derived from an EMBL/GenBank/DDBJ whole genome shotgun (WGS) entry which is preliminary data.</text>
</comment>
<evidence type="ECO:0000313" key="1">
    <source>
        <dbReference type="EMBL" id="MBT4870426.1"/>
    </source>
</evidence>
<dbReference type="InterPro" id="IPR000692">
    <property type="entry name" value="Fibrillarin"/>
</dbReference>
<organism evidence="1 2">
    <name type="scientific">Candidatus Iainarchaeum sp</name>
    <dbReference type="NCBI Taxonomy" id="3101447"/>
    <lineage>
        <taxon>Archaea</taxon>
        <taxon>Candidatus Iainarchaeota</taxon>
        <taxon>Candidatus Iainarchaeia</taxon>
        <taxon>Candidatus Iainarchaeales</taxon>
        <taxon>Candidatus Iainarchaeaceae</taxon>
        <taxon>Candidatus Iainarchaeum</taxon>
    </lineage>
</organism>
<dbReference type="Proteomes" id="UP000722459">
    <property type="component" value="Unassembled WGS sequence"/>
</dbReference>
<reference evidence="1" key="1">
    <citation type="journal article" date="2021" name="ISME J.">
        <title>Mercury methylation by metabolically versatile and cosmopolitan marine bacteria.</title>
        <authorList>
            <person name="Lin H."/>
            <person name="Ascher D.B."/>
            <person name="Myung Y."/>
            <person name="Lamborg C.H."/>
            <person name="Hallam S.J."/>
            <person name="Gionfriddo C.M."/>
            <person name="Holt K.E."/>
            <person name="Moreau J.W."/>
        </authorList>
    </citation>
    <scope>NUCLEOTIDE SEQUENCE</scope>
    <source>
        <strain evidence="1">SI075_bin30</strain>
    </source>
</reference>
<proteinExistence type="predicted"/>